<organism evidence="2 3">
    <name type="scientific">Chloroherpeton thalassium (strain ATCC 35110 / GB-78)</name>
    <dbReference type="NCBI Taxonomy" id="517418"/>
    <lineage>
        <taxon>Bacteria</taxon>
        <taxon>Pseudomonadati</taxon>
        <taxon>Chlorobiota</taxon>
        <taxon>Chlorobiia</taxon>
        <taxon>Chlorobiales</taxon>
        <taxon>Chloroherpetonaceae</taxon>
        <taxon>Chloroherpeton</taxon>
    </lineage>
</organism>
<dbReference type="EMBL" id="CP001100">
    <property type="protein sequence ID" value="ACF14758.1"/>
    <property type="molecule type" value="Genomic_DNA"/>
</dbReference>
<gene>
    <name evidence="2" type="ordered locus">Ctha_2307</name>
</gene>
<dbReference type="HOGENOM" id="CLU_2732697_0_0_10"/>
<name>B3QWJ8_CHLT3</name>
<keyword evidence="3" id="KW-1185">Reference proteome</keyword>
<dbReference type="Proteomes" id="UP000001208">
    <property type="component" value="Chromosome"/>
</dbReference>
<dbReference type="RefSeq" id="WP_012500840.1">
    <property type="nucleotide sequence ID" value="NC_011026.1"/>
</dbReference>
<keyword evidence="1" id="KW-0472">Membrane</keyword>
<evidence type="ECO:0000313" key="2">
    <source>
        <dbReference type="EMBL" id="ACF14758.1"/>
    </source>
</evidence>
<proteinExistence type="predicted"/>
<feature type="transmembrane region" description="Helical" evidence="1">
    <location>
        <begin position="12"/>
        <end position="30"/>
    </location>
</feature>
<keyword evidence="1" id="KW-1133">Transmembrane helix</keyword>
<dbReference type="KEGG" id="cts:Ctha_2307"/>
<evidence type="ECO:0000313" key="3">
    <source>
        <dbReference type="Proteomes" id="UP000001208"/>
    </source>
</evidence>
<accession>B3QWJ8</accession>
<sequence length="71" mass="7417">MENTNQSNQLPSVLMNGILLIPSIGIPYLFGSTAIKVGGFVLDTAGSALTQVKDVVFGQTIPAAQPENKAE</sequence>
<reference evidence="2 3" key="1">
    <citation type="submission" date="2008-06" db="EMBL/GenBank/DDBJ databases">
        <title>Complete sequence of Chloroherpeton thalassium ATCC 35110.</title>
        <authorList>
            <consortium name="US DOE Joint Genome Institute"/>
            <person name="Lucas S."/>
            <person name="Copeland A."/>
            <person name="Lapidus A."/>
            <person name="Glavina del Rio T."/>
            <person name="Dalin E."/>
            <person name="Tice H."/>
            <person name="Bruce D."/>
            <person name="Goodwin L."/>
            <person name="Pitluck S."/>
            <person name="Schmutz J."/>
            <person name="Larimer F."/>
            <person name="Land M."/>
            <person name="Hauser L."/>
            <person name="Kyrpides N."/>
            <person name="Mikhailova N."/>
            <person name="Liu Z."/>
            <person name="Li T."/>
            <person name="Zhao F."/>
            <person name="Overmann J."/>
            <person name="Bryant D.A."/>
            <person name="Richardson P."/>
        </authorList>
    </citation>
    <scope>NUCLEOTIDE SEQUENCE [LARGE SCALE GENOMIC DNA]</scope>
    <source>
        <strain evidence="3">ATCC 35110 / GB-78</strain>
    </source>
</reference>
<keyword evidence="1" id="KW-0812">Transmembrane</keyword>
<protein>
    <submittedName>
        <fullName evidence="2">Uncharacterized protein</fullName>
    </submittedName>
</protein>
<evidence type="ECO:0000256" key="1">
    <source>
        <dbReference type="SAM" id="Phobius"/>
    </source>
</evidence>
<dbReference type="AlphaFoldDB" id="B3QWJ8"/>